<protein>
    <submittedName>
        <fullName evidence="1">Uncharacterized protein</fullName>
    </submittedName>
</protein>
<dbReference type="EMBL" id="JAPFRF010000011">
    <property type="protein sequence ID" value="KAJ7316392.1"/>
    <property type="molecule type" value="Genomic_DNA"/>
</dbReference>
<proteinExistence type="predicted"/>
<dbReference type="AlphaFoldDB" id="A0A9Q0XLF0"/>
<name>A0A9Q0XLF0_9SAUR</name>
<dbReference type="Proteomes" id="UP001142489">
    <property type="component" value="Unassembled WGS sequence"/>
</dbReference>
<evidence type="ECO:0000313" key="1">
    <source>
        <dbReference type="EMBL" id="KAJ7316392.1"/>
    </source>
</evidence>
<comment type="caution">
    <text evidence="1">The sequence shown here is derived from an EMBL/GenBank/DDBJ whole genome shotgun (WGS) entry which is preliminary data.</text>
</comment>
<accession>A0A9Q0XLF0</accession>
<evidence type="ECO:0000313" key="2">
    <source>
        <dbReference type="Proteomes" id="UP001142489"/>
    </source>
</evidence>
<gene>
    <name evidence="1" type="ORF">JRQ81_002554</name>
</gene>
<organism evidence="1 2">
    <name type="scientific">Phrynocephalus forsythii</name>
    <dbReference type="NCBI Taxonomy" id="171643"/>
    <lineage>
        <taxon>Eukaryota</taxon>
        <taxon>Metazoa</taxon>
        <taxon>Chordata</taxon>
        <taxon>Craniata</taxon>
        <taxon>Vertebrata</taxon>
        <taxon>Euteleostomi</taxon>
        <taxon>Lepidosauria</taxon>
        <taxon>Squamata</taxon>
        <taxon>Bifurcata</taxon>
        <taxon>Unidentata</taxon>
        <taxon>Episquamata</taxon>
        <taxon>Toxicofera</taxon>
        <taxon>Iguania</taxon>
        <taxon>Acrodonta</taxon>
        <taxon>Agamidae</taxon>
        <taxon>Agaminae</taxon>
        <taxon>Phrynocephalus</taxon>
    </lineage>
</organism>
<sequence length="87" mass="9491">MEEWPLALLFPIQLKSSQECVALGLARGPRRQQETLLSVHLLATLGTVRSDQELCFGFGAQGITMHPYALGGDLEAHKGQMSILVSQ</sequence>
<keyword evidence="2" id="KW-1185">Reference proteome</keyword>
<reference evidence="1" key="1">
    <citation type="journal article" date="2023" name="DNA Res.">
        <title>Chromosome-level genome assembly of Phrynocephalus forsythii using third-generation DNA sequencing and Hi-C analysis.</title>
        <authorList>
            <person name="Qi Y."/>
            <person name="Zhao W."/>
            <person name="Zhao Y."/>
            <person name="Niu C."/>
            <person name="Cao S."/>
            <person name="Zhang Y."/>
        </authorList>
    </citation>
    <scope>NUCLEOTIDE SEQUENCE</scope>
    <source>
        <tissue evidence="1">Muscle</tissue>
    </source>
</reference>